<dbReference type="Proteomes" id="UP000652761">
    <property type="component" value="Unassembled WGS sequence"/>
</dbReference>
<keyword evidence="1" id="KW-0433">Leucine-rich repeat</keyword>
<dbReference type="Gene3D" id="3.80.10.10">
    <property type="entry name" value="Ribonuclease Inhibitor"/>
    <property type="match status" value="2"/>
</dbReference>
<feature type="region of interest" description="Disordered" evidence="2">
    <location>
        <begin position="393"/>
        <end position="421"/>
    </location>
</feature>
<evidence type="ECO:0000313" key="6">
    <source>
        <dbReference type="Proteomes" id="UP000652761"/>
    </source>
</evidence>
<proteinExistence type="predicted"/>
<dbReference type="InterPro" id="IPR032675">
    <property type="entry name" value="LRR_dom_sf"/>
</dbReference>
<dbReference type="SUPFAM" id="SSF52058">
    <property type="entry name" value="L domain-like"/>
    <property type="match status" value="1"/>
</dbReference>
<evidence type="ECO:0000259" key="3">
    <source>
        <dbReference type="Pfam" id="PF23559"/>
    </source>
</evidence>
<feature type="domain" description="R13L1/DRL21-like LRR repeat region" evidence="4">
    <location>
        <begin position="101"/>
        <end position="219"/>
    </location>
</feature>
<evidence type="ECO:0000259" key="4">
    <source>
        <dbReference type="Pfam" id="PF25019"/>
    </source>
</evidence>
<protein>
    <submittedName>
        <fullName evidence="5">Uncharacterized protein</fullName>
    </submittedName>
</protein>
<sequence length="568" mass="63423">MGSKYLDELLCMSFFEPPSRQFHGKDHYIMHDLIHDLAEYVSRDDCLRLEDQKLVGETPDTTVRHVSFWHLQPYECGLLSLIDGVGKLTGLQELQVRGRQLRELGGMCMLRELKITYLEEVGSKEEAIQARLQGKELLQILKLEWRGRGSWSMNQDSRKPELEEEVLQALRPNKGIRELHIQGYKGSKSPDWMEVPTLLTSFSSLRRVSLKYCSNWQVLSCSRVDGGIETTSSPHPSPPTSASLSRLDISSCGNLTSISGLLQQQLPNLVEMDINHCKNLVSLPEKGFGHLVSLKMLKLTECPKLTCLAQKEDEDALSQHLPCSLEELEISRCGDAMGGWWWAGMERLTSISKLSLCGCPTTIELLFDRLKRNPHPHLPATLRQLQIKGCNRSEHGQQSSTSSACSSQLSPPPTLPPIPHSNVGASEGVLRAFTSLKELTIRDSPNFLQKWGGCGPPSSLERLTVAGDDDLSHEDLSAWWHNLISLKKLILENLSALPDLSGLSSLTNLHVYDCPSIQSWPASGLPSSLNYLEIRECPALTERHVGKPKSLWPEVARIPRVDIDGKPN</sequence>
<evidence type="ECO:0000313" key="5">
    <source>
        <dbReference type="EMBL" id="MQM21264.1"/>
    </source>
</evidence>
<dbReference type="InterPro" id="IPR058922">
    <property type="entry name" value="WHD_DRP"/>
</dbReference>
<feature type="compositionally biased region" description="Low complexity" evidence="2">
    <location>
        <begin position="397"/>
        <end position="409"/>
    </location>
</feature>
<organism evidence="5 6">
    <name type="scientific">Colocasia esculenta</name>
    <name type="common">Wild taro</name>
    <name type="synonym">Arum esculentum</name>
    <dbReference type="NCBI Taxonomy" id="4460"/>
    <lineage>
        <taxon>Eukaryota</taxon>
        <taxon>Viridiplantae</taxon>
        <taxon>Streptophyta</taxon>
        <taxon>Embryophyta</taxon>
        <taxon>Tracheophyta</taxon>
        <taxon>Spermatophyta</taxon>
        <taxon>Magnoliopsida</taxon>
        <taxon>Liliopsida</taxon>
        <taxon>Araceae</taxon>
        <taxon>Aroideae</taxon>
        <taxon>Colocasieae</taxon>
        <taxon>Colocasia</taxon>
    </lineage>
</organism>
<dbReference type="PANTHER" id="PTHR36766:SF70">
    <property type="entry name" value="DISEASE RESISTANCE PROTEIN RGA4"/>
    <property type="match status" value="1"/>
</dbReference>
<comment type="caution">
    <text evidence="5">The sequence shown here is derived from an EMBL/GenBank/DDBJ whole genome shotgun (WGS) entry which is preliminary data.</text>
</comment>
<feature type="compositionally biased region" description="Pro residues" evidence="2">
    <location>
        <begin position="410"/>
        <end position="419"/>
    </location>
</feature>
<feature type="domain" description="Disease resistance protein winged helix" evidence="3">
    <location>
        <begin position="1"/>
        <end position="38"/>
    </location>
</feature>
<dbReference type="Pfam" id="PF25019">
    <property type="entry name" value="LRR_R13L1-DRL21"/>
    <property type="match status" value="1"/>
</dbReference>
<name>A0A843XNC2_COLES</name>
<dbReference type="AlphaFoldDB" id="A0A843XNC2"/>
<keyword evidence="6" id="KW-1185">Reference proteome</keyword>
<dbReference type="InterPro" id="IPR056789">
    <property type="entry name" value="LRR_R13L1-DRL21"/>
</dbReference>
<gene>
    <name evidence="5" type="ORF">Taro_054301</name>
</gene>
<dbReference type="PANTHER" id="PTHR36766">
    <property type="entry name" value="PLANT BROAD-SPECTRUM MILDEW RESISTANCE PROTEIN RPW8"/>
    <property type="match status" value="1"/>
</dbReference>
<reference evidence="5" key="1">
    <citation type="submission" date="2017-07" db="EMBL/GenBank/DDBJ databases">
        <title>Taro Niue Genome Assembly and Annotation.</title>
        <authorList>
            <person name="Atibalentja N."/>
            <person name="Keating K."/>
            <person name="Fields C.J."/>
        </authorList>
    </citation>
    <scope>NUCLEOTIDE SEQUENCE</scope>
    <source>
        <strain evidence="5">Niue_2</strain>
        <tissue evidence="5">Leaf</tissue>
    </source>
</reference>
<evidence type="ECO:0000256" key="1">
    <source>
        <dbReference type="ARBA" id="ARBA00022614"/>
    </source>
</evidence>
<accession>A0A843XNC2</accession>
<dbReference type="OrthoDB" id="1166366at2759"/>
<dbReference type="EMBL" id="NMUH01010793">
    <property type="protein sequence ID" value="MQM21264.1"/>
    <property type="molecule type" value="Genomic_DNA"/>
</dbReference>
<dbReference type="Pfam" id="PF23559">
    <property type="entry name" value="WHD_DRP"/>
    <property type="match status" value="1"/>
</dbReference>
<evidence type="ECO:0000256" key="2">
    <source>
        <dbReference type="SAM" id="MobiDB-lite"/>
    </source>
</evidence>